<protein>
    <submittedName>
        <fullName evidence="1">Uncharacterized protein</fullName>
    </submittedName>
</protein>
<dbReference type="AlphaFoldDB" id="A0A5P1FUM8"/>
<proteinExistence type="predicted"/>
<evidence type="ECO:0000313" key="2">
    <source>
        <dbReference type="Proteomes" id="UP000243459"/>
    </source>
</evidence>
<keyword evidence="2" id="KW-1185">Reference proteome</keyword>
<organism evidence="1 2">
    <name type="scientific">Asparagus officinalis</name>
    <name type="common">Garden asparagus</name>
    <dbReference type="NCBI Taxonomy" id="4686"/>
    <lineage>
        <taxon>Eukaryota</taxon>
        <taxon>Viridiplantae</taxon>
        <taxon>Streptophyta</taxon>
        <taxon>Embryophyta</taxon>
        <taxon>Tracheophyta</taxon>
        <taxon>Spermatophyta</taxon>
        <taxon>Magnoliopsida</taxon>
        <taxon>Liliopsida</taxon>
        <taxon>Asparagales</taxon>
        <taxon>Asparagaceae</taxon>
        <taxon>Asparagoideae</taxon>
        <taxon>Asparagus</taxon>
    </lineage>
</organism>
<evidence type="ECO:0000313" key="1">
    <source>
        <dbReference type="EMBL" id="ONK81127.1"/>
    </source>
</evidence>
<dbReference type="EMBL" id="CM007381">
    <property type="protein sequence ID" value="ONK81127.1"/>
    <property type="molecule type" value="Genomic_DNA"/>
</dbReference>
<sequence>MQAYRTNRAAARLSGSRKACERCEWRLEALKIDPWFERARPEIGPPAVSGLGQVRECVNTFSRLDRSHDAARSCRRYKEVEKASARPVRCNGGWRRGTSGAETRIQWLLLYREARFISVAYCIAGRSLSPPPSS</sequence>
<accession>A0A5P1FUM8</accession>
<dbReference type="Proteomes" id="UP000243459">
    <property type="component" value="Chromosome 1"/>
</dbReference>
<gene>
    <name evidence="1" type="ORF">A4U43_C01F25590</name>
</gene>
<name>A0A5P1FUM8_ASPOF</name>
<dbReference type="Gramene" id="ONK81127">
    <property type="protein sequence ID" value="ONK81127"/>
    <property type="gene ID" value="A4U43_C01F25590"/>
</dbReference>
<reference evidence="2" key="1">
    <citation type="journal article" date="2017" name="Nat. Commun.">
        <title>The asparagus genome sheds light on the origin and evolution of a young Y chromosome.</title>
        <authorList>
            <person name="Harkess A."/>
            <person name="Zhou J."/>
            <person name="Xu C."/>
            <person name="Bowers J.E."/>
            <person name="Van der Hulst R."/>
            <person name="Ayyampalayam S."/>
            <person name="Mercati F."/>
            <person name="Riccardi P."/>
            <person name="McKain M.R."/>
            <person name="Kakrana A."/>
            <person name="Tang H."/>
            <person name="Ray J."/>
            <person name="Groenendijk J."/>
            <person name="Arikit S."/>
            <person name="Mathioni S.M."/>
            <person name="Nakano M."/>
            <person name="Shan H."/>
            <person name="Telgmann-Rauber A."/>
            <person name="Kanno A."/>
            <person name="Yue Z."/>
            <person name="Chen H."/>
            <person name="Li W."/>
            <person name="Chen Y."/>
            <person name="Xu X."/>
            <person name="Zhang Y."/>
            <person name="Luo S."/>
            <person name="Chen H."/>
            <person name="Gao J."/>
            <person name="Mao Z."/>
            <person name="Pires J.C."/>
            <person name="Luo M."/>
            <person name="Kudrna D."/>
            <person name="Wing R.A."/>
            <person name="Meyers B.C."/>
            <person name="Yi K."/>
            <person name="Kong H."/>
            <person name="Lavrijsen P."/>
            <person name="Sunseri F."/>
            <person name="Falavigna A."/>
            <person name="Ye Y."/>
            <person name="Leebens-Mack J.H."/>
            <person name="Chen G."/>
        </authorList>
    </citation>
    <scope>NUCLEOTIDE SEQUENCE [LARGE SCALE GENOMIC DNA]</scope>
    <source>
        <strain evidence="2">cv. DH0086</strain>
    </source>
</reference>